<keyword evidence="1" id="KW-0472">Membrane</keyword>
<name>A0A6L5XVG9_9FIRM</name>
<dbReference type="Proteomes" id="UP000482209">
    <property type="component" value="Unassembled WGS sequence"/>
</dbReference>
<evidence type="ECO:0000256" key="1">
    <source>
        <dbReference type="SAM" id="Phobius"/>
    </source>
</evidence>
<evidence type="ECO:0000313" key="3">
    <source>
        <dbReference type="Proteomes" id="UP000482209"/>
    </source>
</evidence>
<evidence type="ECO:0000313" key="2">
    <source>
        <dbReference type="EMBL" id="MSS62795.1"/>
    </source>
</evidence>
<organism evidence="2 3">
    <name type="scientific">Velocimicrobium porci</name>
    <dbReference type="NCBI Taxonomy" id="2606634"/>
    <lineage>
        <taxon>Bacteria</taxon>
        <taxon>Bacillati</taxon>
        <taxon>Bacillota</taxon>
        <taxon>Clostridia</taxon>
        <taxon>Lachnospirales</taxon>
        <taxon>Lachnospiraceae</taxon>
        <taxon>Velocimicrobium</taxon>
    </lineage>
</organism>
<reference evidence="2 3" key="1">
    <citation type="submission" date="2019-08" db="EMBL/GenBank/DDBJ databases">
        <title>In-depth cultivation of the pig gut microbiome towards novel bacterial diversity and tailored functional studies.</title>
        <authorList>
            <person name="Wylensek D."/>
            <person name="Hitch T.C.A."/>
            <person name="Clavel T."/>
        </authorList>
    </citation>
    <scope>NUCLEOTIDE SEQUENCE [LARGE SCALE GENOMIC DNA]</scope>
    <source>
        <strain evidence="2 3">WCA-693-APC-MOT-I</strain>
    </source>
</reference>
<gene>
    <name evidence="2" type="ORF">FYJ58_02750</name>
</gene>
<proteinExistence type="predicted"/>
<dbReference type="AlphaFoldDB" id="A0A6L5XVG9"/>
<accession>A0A6L5XVG9</accession>
<feature type="transmembrane region" description="Helical" evidence="1">
    <location>
        <begin position="261"/>
        <end position="280"/>
    </location>
</feature>
<keyword evidence="1" id="KW-1133">Transmembrane helix</keyword>
<protein>
    <submittedName>
        <fullName evidence="2">Uncharacterized protein</fullName>
    </submittedName>
</protein>
<feature type="transmembrane region" description="Helical" evidence="1">
    <location>
        <begin position="231"/>
        <end position="249"/>
    </location>
</feature>
<comment type="caution">
    <text evidence="2">The sequence shown here is derived from an EMBL/GenBank/DDBJ whole genome shotgun (WGS) entry which is preliminary data.</text>
</comment>
<dbReference type="RefSeq" id="WP_154516892.1">
    <property type="nucleotide sequence ID" value="NZ_VUMT01000003.1"/>
</dbReference>
<sequence length="332" mass="39249">MSYFNNPQTEEELKNQYRRLLIKYDYRSDKNIKIIEEIRREYNLLQMQIKRANGYRTPTEKIYDEVKAFTKEVGEAHRAEEQRINQLKNHTYTKAEIQSLIEKTKSCVDKIVYSIVKKQLVPYVSLHNVVARCDSEQICRWFNTHAVSAVPVNLHTEYDEVREKLEYALKSRSNDKKSQEAFMVQMEKMIGNHIALVFRKYEDELIDPIVIAEQDMRKYEEKRSSQKGYDFARIVFVGLWIVIVLYALFEGLTNKHVSMSTSLILIAISTVGVYLMYFLMIKIPRKVNQAFEKKTYAGIGNRKHNSRMSEKKQYQSDRAKNSLIQFITRFFG</sequence>
<keyword evidence="3" id="KW-1185">Reference proteome</keyword>
<dbReference type="EMBL" id="VUMT01000003">
    <property type="protein sequence ID" value="MSS62795.1"/>
    <property type="molecule type" value="Genomic_DNA"/>
</dbReference>
<keyword evidence="1" id="KW-0812">Transmembrane</keyword>